<gene>
    <name evidence="1" type="ORF">BHK69_02670</name>
</gene>
<dbReference type="RefSeq" id="WP_069688757.1">
    <property type="nucleotide sequence ID" value="NZ_CP017147.1"/>
</dbReference>
<keyword evidence="2" id="KW-1185">Reference proteome</keyword>
<dbReference type="Proteomes" id="UP000094969">
    <property type="component" value="Chromosome"/>
</dbReference>
<dbReference type="OrthoDB" id="8445531at2"/>
<reference evidence="1 2" key="1">
    <citation type="journal article" date="2015" name="Antonie Van Leeuwenhoek">
        <title>Bosea vaviloviae sp. nov., a new species of slow-growing rhizobia isolated from nodules of the relict species Vavilovia formosa (Stev.) Fed.</title>
        <authorList>
            <person name="Safronova V.I."/>
            <person name="Kuznetsova I.G."/>
            <person name="Sazanova A.L."/>
            <person name="Kimeklis A.K."/>
            <person name="Belimov A.A."/>
            <person name="Andronov E.E."/>
            <person name="Pinaev A.G."/>
            <person name="Chizhevskaya E.P."/>
            <person name="Pukhaev A.R."/>
            <person name="Popov K.P."/>
            <person name="Willems A."/>
            <person name="Tikhonovich I.A."/>
        </authorList>
    </citation>
    <scope>NUCLEOTIDE SEQUENCE [LARGE SCALE GENOMIC DNA]</scope>
    <source>
        <strain evidence="1 2">Vaf18</strain>
    </source>
</reference>
<evidence type="ECO:0000313" key="1">
    <source>
        <dbReference type="EMBL" id="AOO79534.1"/>
    </source>
</evidence>
<proteinExistence type="predicted"/>
<evidence type="ECO:0000313" key="2">
    <source>
        <dbReference type="Proteomes" id="UP000094969"/>
    </source>
</evidence>
<dbReference type="KEGG" id="bvv:BHK69_02670"/>
<protein>
    <submittedName>
        <fullName evidence="1">Uncharacterized protein</fullName>
    </submittedName>
</protein>
<dbReference type="AlphaFoldDB" id="A0A1D7TWN4"/>
<accession>A0A1D7TWN4</accession>
<organism evidence="1 2">
    <name type="scientific">Bosea vaviloviae</name>
    <dbReference type="NCBI Taxonomy" id="1526658"/>
    <lineage>
        <taxon>Bacteria</taxon>
        <taxon>Pseudomonadati</taxon>
        <taxon>Pseudomonadota</taxon>
        <taxon>Alphaproteobacteria</taxon>
        <taxon>Hyphomicrobiales</taxon>
        <taxon>Boseaceae</taxon>
        <taxon>Bosea</taxon>
    </lineage>
</organism>
<dbReference type="EMBL" id="CP017147">
    <property type="protein sequence ID" value="AOO79534.1"/>
    <property type="molecule type" value="Genomic_DNA"/>
</dbReference>
<sequence length="159" mass="18080">MPRLKVLSRETSTIQIIYLIDQAVGRGAPNRRSDVLLVQFFIRLLQDQPQKFDGEQYNFIPGSGRQLNIDGICGEETIRHIAHFKQEHDKAGAAGEQGMLKDLRIDPMLTSSPFGVRTGHVLSILRLNQDVAASIGAERFRKLYAERLFPQELKNEFFI</sequence>
<name>A0A1D7TWN4_9HYPH</name>